<evidence type="ECO:0000256" key="1">
    <source>
        <dbReference type="SAM" id="Phobius"/>
    </source>
</evidence>
<evidence type="ECO:0000313" key="3">
    <source>
        <dbReference type="Proteomes" id="UP000023152"/>
    </source>
</evidence>
<proteinExistence type="predicted"/>
<dbReference type="AlphaFoldDB" id="X6NL97"/>
<keyword evidence="1" id="KW-0812">Transmembrane</keyword>
<organism evidence="2 3">
    <name type="scientific">Reticulomyxa filosa</name>
    <dbReference type="NCBI Taxonomy" id="46433"/>
    <lineage>
        <taxon>Eukaryota</taxon>
        <taxon>Sar</taxon>
        <taxon>Rhizaria</taxon>
        <taxon>Retaria</taxon>
        <taxon>Foraminifera</taxon>
        <taxon>Monothalamids</taxon>
        <taxon>Reticulomyxidae</taxon>
        <taxon>Reticulomyxa</taxon>
    </lineage>
</organism>
<protein>
    <submittedName>
        <fullName evidence="2">Uncharacterized protein</fullName>
    </submittedName>
</protein>
<gene>
    <name evidence="2" type="ORF">RFI_10658</name>
</gene>
<accession>X6NL97</accession>
<keyword evidence="3" id="KW-1185">Reference proteome</keyword>
<reference evidence="2 3" key="1">
    <citation type="journal article" date="2013" name="Curr. Biol.">
        <title>The Genome of the Foraminiferan Reticulomyxa filosa.</title>
        <authorList>
            <person name="Glockner G."/>
            <person name="Hulsmann N."/>
            <person name="Schleicher M."/>
            <person name="Noegel A.A."/>
            <person name="Eichinger L."/>
            <person name="Gallinger C."/>
            <person name="Pawlowski J."/>
            <person name="Sierra R."/>
            <person name="Euteneuer U."/>
            <person name="Pillet L."/>
            <person name="Moustafa A."/>
            <person name="Platzer M."/>
            <person name="Groth M."/>
            <person name="Szafranski K."/>
            <person name="Schliwa M."/>
        </authorList>
    </citation>
    <scope>NUCLEOTIDE SEQUENCE [LARGE SCALE GENOMIC DNA]</scope>
</reference>
<keyword evidence="1" id="KW-1133">Transmembrane helix</keyword>
<evidence type="ECO:0000313" key="2">
    <source>
        <dbReference type="EMBL" id="ETO26479.1"/>
    </source>
</evidence>
<keyword evidence="1" id="KW-0472">Membrane</keyword>
<feature type="transmembrane region" description="Helical" evidence="1">
    <location>
        <begin position="14"/>
        <end position="34"/>
    </location>
</feature>
<name>X6NL97_RETFI</name>
<comment type="caution">
    <text evidence="2">The sequence shown here is derived from an EMBL/GenBank/DDBJ whole genome shotgun (WGS) entry which is preliminary data.</text>
</comment>
<feature type="transmembrane region" description="Helical" evidence="1">
    <location>
        <begin position="169"/>
        <end position="189"/>
    </location>
</feature>
<dbReference type="EMBL" id="ASPP01007850">
    <property type="protein sequence ID" value="ETO26479.1"/>
    <property type="molecule type" value="Genomic_DNA"/>
</dbReference>
<feature type="transmembrane region" description="Helical" evidence="1">
    <location>
        <begin position="41"/>
        <end position="59"/>
    </location>
</feature>
<sequence length="228" mass="26170">MKEYHTLTAVSPNLLSYSYAFVVVFVMALSGWYLNSVLYHATYLGMMFVYIILWVGAYADMGSLVTQSLTDSHDKLTLDWTHQKMNICQALVGFSPVSLVQKNRQLFETMLSAQAHCSDKSGGDVTHHHHHHHKDGVDVAGETTNTSLLKNKNSSLHFNTKFYTTLNQWHLSELFISLFGLFYCPYLFFHNFQICLTQHSLGVSLKRGSFQKKKKKEIPQIHTKKFKK</sequence>
<dbReference type="Proteomes" id="UP000023152">
    <property type="component" value="Unassembled WGS sequence"/>
</dbReference>